<reference evidence="1 2" key="1">
    <citation type="journal article" date="2022" name="Allergy">
        <title>Genome assembly and annotation of Periplaneta americana reveal a comprehensive cockroach allergen profile.</title>
        <authorList>
            <person name="Wang L."/>
            <person name="Xiong Q."/>
            <person name="Saelim N."/>
            <person name="Wang L."/>
            <person name="Nong W."/>
            <person name="Wan A.T."/>
            <person name="Shi M."/>
            <person name="Liu X."/>
            <person name="Cao Q."/>
            <person name="Hui J.H.L."/>
            <person name="Sookrung N."/>
            <person name="Leung T.F."/>
            <person name="Tungtrongchitr A."/>
            <person name="Tsui S.K.W."/>
        </authorList>
    </citation>
    <scope>NUCLEOTIDE SEQUENCE [LARGE SCALE GENOMIC DNA]</scope>
    <source>
        <strain evidence="1">PWHHKU_190912</strain>
    </source>
</reference>
<proteinExistence type="predicted"/>
<accession>A0ABQ8T2Z8</accession>
<comment type="caution">
    <text evidence="1">The sequence shown here is derived from an EMBL/GenBank/DDBJ whole genome shotgun (WGS) entry which is preliminary data.</text>
</comment>
<gene>
    <name evidence="1" type="ORF">ANN_10695</name>
</gene>
<evidence type="ECO:0000313" key="2">
    <source>
        <dbReference type="Proteomes" id="UP001148838"/>
    </source>
</evidence>
<dbReference type="EMBL" id="JAJSOF020000015">
    <property type="protein sequence ID" value="KAJ4440848.1"/>
    <property type="molecule type" value="Genomic_DNA"/>
</dbReference>
<name>A0ABQ8T2Z8_PERAM</name>
<keyword evidence="2" id="KW-1185">Reference proteome</keyword>
<dbReference type="Proteomes" id="UP001148838">
    <property type="component" value="Unassembled WGS sequence"/>
</dbReference>
<evidence type="ECO:0000313" key="1">
    <source>
        <dbReference type="EMBL" id="KAJ4440848.1"/>
    </source>
</evidence>
<protein>
    <submittedName>
        <fullName evidence="1">Uncharacterized protein</fullName>
    </submittedName>
</protein>
<feature type="non-terminal residue" evidence="1">
    <location>
        <position position="1"/>
    </location>
</feature>
<organism evidence="1 2">
    <name type="scientific">Periplaneta americana</name>
    <name type="common">American cockroach</name>
    <name type="synonym">Blatta americana</name>
    <dbReference type="NCBI Taxonomy" id="6978"/>
    <lineage>
        <taxon>Eukaryota</taxon>
        <taxon>Metazoa</taxon>
        <taxon>Ecdysozoa</taxon>
        <taxon>Arthropoda</taxon>
        <taxon>Hexapoda</taxon>
        <taxon>Insecta</taxon>
        <taxon>Pterygota</taxon>
        <taxon>Neoptera</taxon>
        <taxon>Polyneoptera</taxon>
        <taxon>Dictyoptera</taxon>
        <taxon>Blattodea</taxon>
        <taxon>Blattoidea</taxon>
        <taxon>Blattidae</taxon>
        <taxon>Blattinae</taxon>
        <taxon>Periplaneta</taxon>
    </lineage>
</organism>
<sequence length="129" mass="14434">LRAVKYYANNFEQIAPIVKEFSENDSLSIKEAQCVFQEKGLKEDLAYIDAHFTFVADTIQQLESSSLSFCESTSLLLNAKKDCVPPGKYAAQIYEKLKSFFPRNPGHETINSVYKILSGTSGELPEGLM</sequence>